<dbReference type="OrthoDB" id="270284at2759"/>
<dbReference type="Gene3D" id="1.20.1440.170">
    <property type="entry name" value="Translation machinery-associated protein 16-like"/>
    <property type="match status" value="1"/>
</dbReference>
<organism evidence="1 2">
    <name type="scientific">Jimgerdemannia flammicorona</name>
    <dbReference type="NCBI Taxonomy" id="994334"/>
    <lineage>
        <taxon>Eukaryota</taxon>
        <taxon>Fungi</taxon>
        <taxon>Fungi incertae sedis</taxon>
        <taxon>Mucoromycota</taxon>
        <taxon>Mucoromycotina</taxon>
        <taxon>Endogonomycetes</taxon>
        <taxon>Endogonales</taxon>
        <taxon>Endogonaceae</taxon>
        <taxon>Jimgerdemannia</taxon>
    </lineage>
</organism>
<dbReference type="AlphaFoldDB" id="A0A433DFD1"/>
<name>A0A433DFD1_9FUNG</name>
<proteinExistence type="predicted"/>
<comment type="caution">
    <text evidence="1">The sequence shown here is derived from an EMBL/GenBank/DDBJ whole genome shotgun (WGS) entry which is preliminary data.</text>
</comment>
<dbReference type="EMBL" id="RBNI01002207">
    <property type="protein sequence ID" value="RUP49561.1"/>
    <property type="molecule type" value="Genomic_DNA"/>
</dbReference>
<evidence type="ECO:0000313" key="1">
    <source>
        <dbReference type="EMBL" id="RUP49561.1"/>
    </source>
</evidence>
<evidence type="ECO:0000313" key="2">
    <source>
        <dbReference type="Proteomes" id="UP000268093"/>
    </source>
</evidence>
<reference evidence="1 2" key="1">
    <citation type="journal article" date="2018" name="New Phytol.">
        <title>Phylogenomics of Endogonaceae and evolution of mycorrhizas within Mucoromycota.</title>
        <authorList>
            <person name="Chang Y."/>
            <person name="Desiro A."/>
            <person name="Na H."/>
            <person name="Sandor L."/>
            <person name="Lipzen A."/>
            <person name="Clum A."/>
            <person name="Barry K."/>
            <person name="Grigoriev I.V."/>
            <person name="Martin F.M."/>
            <person name="Stajich J.E."/>
            <person name="Smith M.E."/>
            <person name="Bonito G."/>
            <person name="Spatafora J.W."/>
        </authorList>
    </citation>
    <scope>NUCLEOTIDE SEQUENCE [LARGE SCALE GENOMIC DNA]</scope>
    <source>
        <strain evidence="1 2">GMNB39</strain>
    </source>
</reference>
<dbReference type="InterPro" id="IPR021346">
    <property type="entry name" value="Tma16"/>
</dbReference>
<protein>
    <submittedName>
        <fullName evidence="1">Uncharacterized protein</fullName>
    </submittedName>
</protein>
<dbReference type="InterPro" id="IPR038356">
    <property type="entry name" value="Tma16_sf"/>
</dbReference>
<sequence>MDDHKGLCPLISSSLIPAPFLTQSNVGSSFARIARATRSELHDHIDIYLKRHDEELAEFKALHRKEQQPKAAREDLLTVLIRKERGEYAKGFGTFFVLLSVFIDVGVVRCRWGGDV</sequence>
<accession>A0A433DFD1</accession>
<dbReference type="Proteomes" id="UP000268093">
    <property type="component" value="Unassembled WGS sequence"/>
</dbReference>
<gene>
    <name evidence="1" type="ORF">BC936DRAFT_142231</name>
</gene>
<dbReference type="Pfam" id="PF11176">
    <property type="entry name" value="Tma16"/>
    <property type="match status" value="1"/>
</dbReference>
<keyword evidence="2" id="KW-1185">Reference proteome</keyword>